<evidence type="ECO:0000256" key="6">
    <source>
        <dbReference type="ARBA" id="ARBA00023125"/>
    </source>
</evidence>
<dbReference type="InterPro" id="IPR004333">
    <property type="entry name" value="SBP_dom"/>
</dbReference>
<dbReference type="PROSITE" id="PS51141">
    <property type="entry name" value="ZF_SBP"/>
    <property type="match status" value="1"/>
</dbReference>
<evidence type="ECO:0000256" key="5">
    <source>
        <dbReference type="ARBA" id="ARBA00023015"/>
    </source>
</evidence>
<keyword evidence="4" id="KW-0862">Zinc</keyword>
<dbReference type="InterPro" id="IPR036893">
    <property type="entry name" value="SBP_sf"/>
</dbReference>
<evidence type="ECO:0000256" key="4">
    <source>
        <dbReference type="ARBA" id="ARBA00022833"/>
    </source>
</evidence>
<feature type="domain" description="SBP-type" evidence="10">
    <location>
        <begin position="179"/>
        <end position="256"/>
    </location>
</feature>
<keyword evidence="12" id="KW-1185">Reference proteome</keyword>
<evidence type="ECO:0000259" key="10">
    <source>
        <dbReference type="PROSITE" id="PS51141"/>
    </source>
</evidence>
<name>A0A2I0BDF4_9ASPA</name>
<dbReference type="OrthoDB" id="514967at2759"/>
<evidence type="ECO:0000313" key="11">
    <source>
        <dbReference type="EMBL" id="PKA65828.1"/>
    </source>
</evidence>
<evidence type="ECO:0000256" key="8">
    <source>
        <dbReference type="ARBA" id="ARBA00023242"/>
    </source>
</evidence>
<dbReference type="FunFam" id="4.10.1100.10:FF:000001">
    <property type="entry name" value="Squamosa promoter-binding-like protein 14"/>
    <property type="match status" value="1"/>
</dbReference>
<evidence type="ECO:0000256" key="9">
    <source>
        <dbReference type="PROSITE-ProRule" id="PRU00470"/>
    </source>
</evidence>
<organism evidence="11 12">
    <name type="scientific">Apostasia shenzhenica</name>
    <dbReference type="NCBI Taxonomy" id="1088818"/>
    <lineage>
        <taxon>Eukaryota</taxon>
        <taxon>Viridiplantae</taxon>
        <taxon>Streptophyta</taxon>
        <taxon>Embryophyta</taxon>
        <taxon>Tracheophyta</taxon>
        <taxon>Spermatophyta</taxon>
        <taxon>Magnoliopsida</taxon>
        <taxon>Liliopsida</taxon>
        <taxon>Asparagales</taxon>
        <taxon>Orchidaceae</taxon>
        <taxon>Apostasioideae</taxon>
        <taxon>Apostasia</taxon>
    </lineage>
</organism>
<dbReference type="SUPFAM" id="SSF103612">
    <property type="entry name" value="SBT domain"/>
    <property type="match status" value="1"/>
</dbReference>
<dbReference type="GO" id="GO:0008270">
    <property type="term" value="F:zinc ion binding"/>
    <property type="evidence" value="ECO:0007669"/>
    <property type="project" value="UniProtKB-KW"/>
</dbReference>
<keyword evidence="3 9" id="KW-0863">Zinc-finger</keyword>
<protein>
    <submittedName>
        <fullName evidence="11">Squamosa promoter-binding-like protein 12</fullName>
    </submittedName>
</protein>
<dbReference type="PANTHER" id="PTHR31251">
    <property type="entry name" value="SQUAMOSA PROMOTER-BINDING-LIKE PROTEIN 4"/>
    <property type="match status" value="1"/>
</dbReference>
<keyword evidence="7" id="KW-0804">Transcription</keyword>
<keyword evidence="8" id="KW-0539">Nucleus</keyword>
<dbReference type="STRING" id="1088818.A0A2I0BDF4"/>
<reference evidence="11 12" key="1">
    <citation type="journal article" date="2017" name="Nature">
        <title>The Apostasia genome and the evolution of orchids.</title>
        <authorList>
            <person name="Zhang G.Q."/>
            <person name="Liu K.W."/>
            <person name="Li Z."/>
            <person name="Lohaus R."/>
            <person name="Hsiao Y.Y."/>
            <person name="Niu S.C."/>
            <person name="Wang J.Y."/>
            <person name="Lin Y.C."/>
            <person name="Xu Q."/>
            <person name="Chen L.J."/>
            <person name="Yoshida K."/>
            <person name="Fujiwara S."/>
            <person name="Wang Z.W."/>
            <person name="Zhang Y.Q."/>
            <person name="Mitsuda N."/>
            <person name="Wang M."/>
            <person name="Liu G.H."/>
            <person name="Pecoraro L."/>
            <person name="Huang H.X."/>
            <person name="Xiao X.J."/>
            <person name="Lin M."/>
            <person name="Wu X.Y."/>
            <person name="Wu W.L."/>
            <person name="Chen Y.Y."/>
            <person name="Chang S.B."/>
            <person name="Sakamoto S."/>
            <person name="Ohme-Takagi M."/>
            <person name="Yagi M."/>
            <person name="Zeng S.J."/>
            <person name="Shen C.Y."/>
            <person name="Yeh C.M."/>
            <person name="Luo Y.B."/>
            <person name="Tsai W.C."/>
            <person name="Van de Peer Y."/>
            <person name="Liu Z.J."/>
        </authorList>
    </citation>
    <scope>NUCLEOTIDE SEQUENCE [LARGE SCALE GENOMIC DNA]</scope>
    <source>
        <strain evidence="12">cv. Shenzhen</strain>
        <tissue evidence="11">Stem</tissue>
    </source>
</reference>
<dbReference type="InterPro" id="IPR044817">
    <property type="entry name" value="SBP-like"/>
</dbReference>
<evidence type="ECO:0000256" key="2">
    <source>
        <dbReference type="ARBA" id="ARBA00022723"/>
    </source>
</evidence>
<dbReference type="EMBL" id="KZ451889">
    <property type="protein sequence ID" value="PKA65828.1"/>
    <property type="molecule type" value="Genomic_DNA"/>
</dbReference>
<dbReference type="AlphaFoldDB" id="A0A2I0BDF4"/>
<sequence>MACGGTVKAMARISGSGMDTRGKRMEWNLKTPLQWDWERFTFFSGNESEVCDWRAENGGMMKSGPVCSSVSGTGTCSGSDLGNGSSRSSFSSSVGSSPKNGVEVSGFSCEAVDGFHEKLNKSNELICGEDTGNGSGEPPVDLKLGKRTYFEDYGGVDMKALSSSISIKKPKASYQATQSSYCQVEGCNTDLISAKDYHRKHRVCDIHSKSAKVIVAGLECRFCQQCSRFHDLSEFDQKKRSCRRRLSDHNARRRKPQLETISFNSRFLPSFYGSLWEESPGFSLSTVKGSWFKANKAKGVDAQVELPILNFSNTIHDTHHDLGRPMSSKNTTNEAIKQVLQSSSTSAFKYRAPDLGCALSLLSNESCCPSNIGESNMIQFTSSNQTALSNPLFSMVNSSTGCWHDEDFGAQEPFTFNSYENPFFDANFLEFKT</sequence>
<evidence type="ECO:0000256" key="1">
    <source>
        <dbReference type="ARBA" id="ARBA00004123"/>
    </source>
</evidence>
<dbReference type="GO" id="GO:0003677">
    <property type="term" value="F:DNA binding"/>
    <property type="evidence" value="ECO:0007669"/>
    <property type="project" value="UniProtKB-KW"/>
</dbReference>
<proteinExistence type="predicted"/>
<evidence type="ECO:0000313" key="12">
    <source>
        <dbReference type="Proteomes" id="UP000236161"/>
    </source>
</evidence>
<gene>
    <name evidence="11" type="primary">SPL12</name>
    <name evidence="11" type="ORF">AXF42_Ash017353</name>
</gene>
<accession>A0A2I0BDF4</accession>
<dbReference type="Pfam" id="PF03110">
    <property type="entry name" value="SBP"/>
    <property type="match status" value="1"/>
</dbReference>
<dbReference type="PANTHER" id="PTHR31251:SF74">
    <property type="entry name" value="SQUAMOSA PROMOTER-BINDING-LIKE PROTEIN 2"/>
    <property type="match status" value="1"/>
</dbReference>
<evidence type="ECO:0000256" key="3">
    <source>
        <dbReference type="ARBA" id="ARBA00022771"/>
    </source>
</evidence>
<dbReference type="Gene3D" id="4.10.1100.10">
    <property type="entry name" value="Transcription factor, SBP-box domain"/>
    <property type="match status" value="1"/>
</dbReference>
<comment type="subcellular location">
    <subcellularLocation>
        <location evidence="1">Nucleus</location>
    </subcellularLocation>
</comment>
<evidence type="ECO:0000256" key="7">
    <source>
        <dbReference type="ARBA" id="ARBA00023163"/>
    </source>
</evidence>
<dbReference type="Proteomes" id="UP000236161">
    <property type="component" value="Unassembled WGS sequence"/>
</dbReference>
<dbReference type="GO" id="GO:0005634">
    <property type="term" value="C:nucleus"/>
    <property type="evidence" value="ECO:0007669"/>
    <property type="project" value="UniProtKB-SubCell"/>
</dbReference>
<keyword evidence="2" id="KW-0479">Metal-binding</keyword>
<keyword evidence="6" id="KW-0238">DNA-binding</keyword>
<keyword evidence="5" id="KW-0805">Transcription regulation</keyword>